<proteinExistence type="inferred from homology"/>
<name>A0A9P4IDC1_9PEZI</name>
<evidence type="ECO:0000256" key="6">
    <source>
        <dbReference type="ARBA" id="ARBA00025347"/>
    </source>
</evidence>
<keyword evidence="11" id="KW-1185">Reference proteome</keyword>
<evidence type="ECO:0000313" key="11">
    <source>
        <dbReference type="Proteomes" id="UP000799772"/>
    </source>
</evidence>
<sequence length="514" mass="58062">MGAAPSREEPLMEKLDLGDRKNALQQLRAVQQDLESQYVLVEKSMPPPKYRQIYPQAQRQTDVSIEATEEWQKELLENPKNRLALSALSTNAANDVLSSRSAAISDTQIFNIKIPHEGSPVTNQRSSGRCWLFASTNVFRVAIMNKYKLESFELSQAYLFFWDKLEKANYFLENILDTVDESLDGRLVQELVHSSFSDGGQWDMAANVVAKYGLVPQVLYPDSFNAMNSGTMNRLIINKLREYALRLREMAQSSDPSIRSSLQGAKTKMLQEVHLMLTIMLGPPPSPSKEFTWDFYDKDKKYHSITATPISFASQLSDQSTVRACSGTDVNKLFSLVNDPRNSYLTHLTVSRLGNVWNSRPITYVNVDMTTMKNAAIAMLRRGLPVFFGCDVGKYSDSARGIMDVDLYDYELAFNVSLGMNKAERLRVGESAMTHAMVLTAVHVEKGKPVRWRVENSWSDTAGTKGYFVMSDAWMDEFTYQVVVDPSFVSEEVRKVLKQEPKVLPLWDPMGALA</sequence>
<keyword evidence="2 8" id="KW-0963">Cytoplasm</keyword>
<dbReference type="PROSITE" id="PS00139">
    <property type="entry name" value="THIOL_PROTEASE_CYS"/>
    <property type="match status" value="1"/>
</dbReference>
<comment type="subunit">
    <text evidence="7">Homohexamer. Binds to nucleic acids. Binds single-stranded DNA and RNA with higher affinity than double-stranded DNA.</text>
</comment>
<evidence type="ECO:0000256" key="4">
    <source>
        <dbReference type="ARBA" id="ARBA00022801"/>
    </source>
</evidence>
<dbReference type="Gene3D" id="3.90.70.10">
    <property type="entry name" value="Cysteine proteinases"/>
    <property type="match status" value="1"/>
</dbReference>
<dbReference type="GO" id="GO:0070005">
    <property type="term" value="F:cysteine-type aminopeptidase activity"/>
    <property type="evidence" value="ECO:0007669"/>
    <property type="project" value="InterPro"/>
</dbReference>
<dbReference type="GO" id="GO:0005739">
    <property type="term" value="C:mitochondrion"/>
    <property type="evidence" value="ECO:0007669"/>
    <property type="project" value="UniProtKB-SubCell"/>
</dbReference>
<keyword evidence="4 8" id="KW-0378">Hydrolase</keyword>
<keyword evidence="3 8" id="KW-0645">Protease</keyword>
<comment type="similarity">
    <text evidence="8">Belongs to the peptidase C1 family.</text>
</comment>
<dbReference type="EC" id="3.4.22.40" evidence="8"/>
<comment type="function">
    <text evidence="8">Has aminopeptidase activity, shortening substrate peptides sequentially by 1 amino acid. Has bleomycin hydrolase activity, which can protect the cell from the toxic effects of bleomycin. Has homocysteine-thiolactonase activity, protecting the cell against homocysteine toxicity.</text>
</comment>
<feature type="active site" evidence="9">
    <location>
        <position position="130"/>
    </location>
</feature>
<dbReference type="GO" id="GO:0006508">
    <property type="term" value="P:proteolysis"/>
    <property type="evidence" value="ECO:0007669"/>
    <property type="project" value="UniProtKB-KW"/>
</dbReference>
<evidence type="ECO:0000256" key="1">
    <source>
        <dbReference type="ARBA" id="ARBA00000423"/>
    </source>
</evidence>
<dbReference type="SUPFAM" id="SSF54001">
    <property type="entry name" value="Cysteine proteinases"/>
    <property type="match status" value="1"/>
</dbReference>
<evidence type="ECO:0000256" key="7">
    <source>
        <dbReference type="ARBA" id="ARBA00026080"/>
    </source>
</evidence>
<feature type="active site" evidence="9">
    <location>
        <position position="435"/>
    </location>
</feature>
<dbReference type="InterPro" id="IPR038765">
    <property type="entry name" value="Papain-like_cys_pep_sf"/>
</dbReference>
<dbReference type="GO" id="GO:0043418">
    <property type="term" value="P:homocysteine catabolic process"/>
    <property type="evidence" value="ECO:0007669"/>
    <property type="project" value="TreeGrafter"/>
</dbReference>
<keyword evidence="5 8" id="KW-0788">Thiol protease</keyword>
<keyword evidence="8" id="KW-0496">Mitochondrion</keyword>
<evidence type="ECO:0000256" key="9">
    <source>
        <dbReference type="PIRSR" id="PIRSR005700-1"/>
    </source>
</evidence>
<comment type="subcellular location">
    <subcellularLocation>
        <location evidence="8">Mitochondrion</location>
    </subcellularLocation>
    <subcellularLocation>
        <location evidence="8">Cytoplasm</location>
    </subcellularLocation>
</comment>
<reference evidence="10" key="1">
    <citation type="journal article" date="2020" name="Stud. Mycol.">
        <title>101 Dothideomycetes genomes: a test case for predicting lifestyles and emergence of pathogens.</title>
        <authorList>
            <person name="Haridas S."/>
            <person name="Albert R."/>
            <person name="Binder M."/>
            <person name="Bloem J."/>
            <person name="Labutti K."/>
            <person name="Salamov A."/>
            <person name="Andreopoulos B."/>
            <person name="Baker S."/>
            <person name="Barry K."/>
            <person name="Bills G."/>
            <person name="Bluhm B."/>
            <person name="Cannon C."/>
            <person name="Castanera R."/>
            <person name="Culley D."/>
            <person name="Daum C."/>
            <person name="Ezra D."/>
            <person name="Gonzalez J."/>
            <person name="Henrissat B."/>
            <person name="Kuo A."/>
            <person name="Liang C."/>
            <person name="Lipzen A."/>
            <person name="Lutzoni F."/>
            <person name="Magnuson J."/>
            <person name="Mondo S."/>
            <person name="Nolan M."/>
            <person name="Ohm R."/>
            <person name="Pangilinan J."/>
            <person name="Park H.-J."/>
            <person name="Ramirez L."/>
            <person name="Alfaro M."/>
            <person name="Sun H."/>
            <person name="Tritt A."/>
            <person name="Yoshinaga Y."/>
            <person name="Zwiers L.-H."/>
            <person name="Turgeon B."/>
            <person name="Goodwin S."/>
            <person name="Spatafora J."/>
            <person name="Crous P."/>
            <person name="Grigoriev I."/>
        </authorList>
    </citation>
    <scope>NUCLEOTIDE SEQUENCE</scope>
    <source>
        <strain evidence="10">CBS 133067</strain>
    </source>
</reference>
<dbReference type="GO" id="GO:0004197">
    <property type="term" value="F:cysteine-type endopeptidase activity"/>
    <property type="evidence" value="ECO:0007669"/>
    <property type="project" value="UniProtKB-EC"/>
</dbReference>
<evidence type="ECO:0000313" key="10">
    <source>
        <dbReference type="EMBL" id="KAF2099500.1"/>
    </source>
</evidence>
<dbReference type="FunFam" id="3.90.70.10:FF:000021">
    <property type="entry name" value="Bleomycin hydrolase"/>
    <property type="match status" value="1"/>
</dbReference>
<feature type="active site" evidence="9">
    <location>
        <position position="456"/>
    </location>
</feature>
<comment type="caution">
    <text evidence="10">The sequence shown here is derived from an EMBL/GenBank/DDBJ whole genome shotgun (WGS) entry which is preliminary data.</text>
</comment>
<gene>
    <name evidence="10" type="ORF">NA57DRAFT_75000</name>
</gene>
<dbReference type="Pfam" id="PF03051">
    <property type="entry name" value="Peptidase_C1_2"/>
    <property type="match status" value="1"/>
</dbReference>
<dbReference type="OrthoDB" id="2666448at2759"/>
<dbReference type="Proteomes" id="UP000799772">
    <property type="component" value="Unassembled WGS sequence"/>
</dbReference>
<evidence type="ECO:0000256" key="8">
    <source>
        <dbReference type="PIRNR" id="PIRNR005700"/>
    </source>
</evidence>
<accession>A0A9P4IDC1</accession>
<comment type="function">
    <text evidence="6">The normal physiological role of the enzyme is unknown, but it is not essential for the viability of yeast cells. Has aminopeptidase activity, shortening substrate peptides sequentially by 1 amino acid. Has bleomycin hydrolase activity, which can protect the cell from the toxic effects of bleomycin. Has homocysteine-thiolactonase activity, protecting the cell against homocysteine toxicity. Acts as a repressor in the GAL4 regulatory system, but this does not require either the peptidase or nucleic acid-binding activities.</text>
</comment>
<organism evidence="10 11">
    <name type="scientific">Rhizodiscina lignyota</name>
    <dbReference type="NCBI Taxonomy" id="1504668"/>
    <lineage>
        <taxon>Eukaryota</taxon>
        <taxon>Fungi</taxon>
        <taxon>Dikarya</taxon>
        <taxon>Ascomycota</taxon>
        <taxon>Pezizomycotina</taxon>
        <taxon>Dothideomycetes</taxon>
        <taxon>Pleosporomycetidae</taxon>
        <taxon>Aulographales</taxon>
        <taxon>Rhizodiscinaceae</taxon>
        <taxon>Rhizodiscina</taxon>
    </lineage>
</organism>
<comment type="catalytic activity">
    <reaction evidence="1 8">
        <text>Inactivates bleomycin B2 (a cytotoxic glycometallopeptide) by hydrolysis of a carboxyamide bond of beta-aminoalanine, but also shows general aminopeptidase activity. The specificity varies somewhat with source, but amino acid arylamides of Met, Leu and Ala are preferred.</text>
        <dbReference type="EC" id="3.4.22.40"/>
    </reaction>
</comment>
<dbReference type="AlphaFoldDB" id="A0A9P4IDC1"/>
<dbReference type="GO" id="GO:0009636">
    <property type="term" value="P:response to toxic substance"/>
    <property type="evidence" value="ECO:0007669"/>
    <property type="project" value="TreeGrafter"/>
</dbReference>
<dbReference type="PANTHER" id="PTHR10363:SF2">
    <property type="entry name" value="BLEOMYCIN HYDROLASE"/>
    <property type="match status" value="1"/>
</dbReference>
<dbReference type="CDD" id="cd00585">
    <property type="entry name" value="Peptidase_C1B"/>
    <property type="match status" value="1"/>
</dbReference>
<dbReference type="PANTHER" id="PTHR10363">
    <property type="entry name" value="BLEOMYCIN HYDROLASE"/>
    <property type="match status" value="1"/>
</dbReference>
<dbReference type="EMBL" id="ML978125">
    <property type="protein sequence ID" value="KAF2099500.1"/>
    <property type="molecule type" value="Genomic_DNA"/>
</dbReference>
<protein>
    <recommendedName>
        <fullName evidence="8">Cysteine proteinase 1, mitochondrial</fullName>
        <ecNumber evidence="8">3.4.22.40</ecNumber>
    </recommendedName>
</protein>
<dbReference type="InterPro" id="IPR000169">
    <property type="entry name" value="Pept_cys_AS"/>
</dbReference>
<dbReference type="PIRSF" id="PIRSF005700">
    <property type="entry name" value="PepC"/>
    <property type="match status" value="1"/>
</dbReference>
<evidence type="ECO:0000256" key="5">
    <source>
        <dbReference type="ARBA" id="ARBA00022807"/>
    </source>
</evidence>
<evidence type="ECO:0000256" key="3">
    <source>
        <dbReference type="ARBA" id="ARBA00022670"/>
    </source>
</evidence>
<evidence type="ECO:0000256" key="2">
    <source>
        <dbReference type="ARBA" id="ARBA00022490"/>
    </source>
</evidence>
<dbReference type="InterPro" id="IPR004134">
    <property type="entry name" value="Peptidase_C1B"/>
</dbReference>